<comment type="caution">
    <text evidence="2">The sequence shown here is derived from an EMBL/GenBank/DDBJ whole genome shotgun (WGS) entry which is preliminary data.</text>
</comment>
<keyword evidence="1" id="KW-0812">Transmembrane</keyword>
<name>A0A9P5NEQ1_GYMJU</name>
<keyword evidence="3" id="KW-1185">Reference proteome</keyword>
<dbReference type="Proteomes" id="UP000724874">
    <property type="component" value="Unassembled WGS sequence"/>
</dbReference>
<keyword evidence="1" id="KW-0472">Membrane</keyword>
<organism evidence="2 3">
    <name type="scientific">Gymnopilus junonius</name>
    <name type="common">Spectacular rustgill mushroom</name>
    <name type="synonym">Gymnopilus spectabilis subsp. junonius</name>
    <dbReference type="NCBI Taxonomy" id="109634"/>
    <lineage>
        <taxon>Eukaryota</taxon>
        <taxon>Fungi</taxon>
        <taxon>Dikarya</taxon>
        <taxon>Basidiomycota</taxon>
        <taxon>Agaricomycotina</taxon>
        <taxon>Agaricomycetes</taxon>
        <taxon>Agaricomycetidae</taxon>
        <taxon>Agaricales</taxon>
        <taxon>Agaricineae</taxon>
        <taxon>Hymenogastraceae</taxon>
        <taxon>Gymnopilus</taxon>
    </lineage>
</organism>
<dbReference type="AlphaFoldDB" id="A0A9P5NEQ1"/>
<protein>
    <submittedName>
        <fullName evidence="2">Uncharacterized protein</fullName>
    </submittedName>
</protein>
<dbReference type="EMBL" id="JADNYJ010000124">
    <property type="protein sequence ID" value="KAF8882305.1"/>
    <property type="molecule type" value="Genomic_DNA"/>
</dbReference>
<feature type="transmembrane region" description="Helical" evidence="1">
    <location>
        <begin position="54"/>
        <end position="75"/>
    </location>
</feature>
<evidence type="ECO:0000313" key="3">
    <source>
        <dbReference type="Proteomes" id="UP000724874"/>
    </source>
</evidence>
<keyword evidence="1" id="KW-1133">Transmembrane helix</keyword>
<accession>A0A9P5NEQ1</accession>
<proteinExistence type="predicted"/>
<sequence>MAGVTSCAELQNGEMSFLTFSSTKSSRSRYSGTAMRYGLKHATSTVSSIECPAVLFWFFLVPPAVLSEVVIIIETPKWLRRRLRRTQFKCRHATIRLNIDFCTSYTWSADREDPKNEYWRIDSNAKTKKCWLLNSRGMRPGPRRRCGFCIRFKLKAIGIERMENGRIEEQFVARPQLQLYHMGR</sequence>
<evidence type="ECO:0000313" key="2">
    <source>
        <dbReference type="EMBL" id="KAF8882305.1"/>
    </source>
</evidence>
<reference evidence="2" key="1">
    <citation type="submission" date="2020-11" db="EMBL/GenBank/DDBJ databases">
        <authorList>
            <consortium name="DOE Joint Genome Institute"/>
            <person name="Ahrendt S."/>
            <person name="Riley R."/>
            <person name="Andreopoulos W."/>
            <person name="LaButti K."/>
            <person name="Pangilinan J."/>
            <person name="Ruiz-duenas F.J."/>
            <person name="Barrasa J.M."/>
            <person name="Sanchez-Garcia M."/>
            <person name="Camarero S."/>
            <person name="Miyauchi S."/>
            <person name="Serrano A."/>
            <person name="Linde D."/>
            <person name="Babiker R."/>
            <person name="Drula E."/>
            <person name="Ayuso-Fernandez I."/>
            <person name="Pacheco R."/>
            <person name="Padilla G."/>
            <person name="Ferreira P."/>
            <person name="Barriuso J."/>
            <person name="Kellner H."/>
            <person name="Castanera R."/>
            <person name="Alfaro M."/>
            <person name="Ramirez L."/>
            <person name="Pisabarro A.G."/>
            <person name="Kuo A."/>
            <person name="Tritt A."/>
            <person name="Lipzen A."/>
            <person name="He G."/>
            <person name="Yan M."/>
            <person name="Ng V."/>
            <person name="Cullen D."/>
            <person name="Martin F."/>
            <person name="Rosso M.-N."/>
            <person name="Henrissat B."/>
            <person name="Hibbett D."/>
            <person name="Martinez A.T."/>
            <person name="Grigoriev I.V."/>
        </authorList>
    </citation>
    <scope>NUCLEOTIDE SEQUENCE</scope>
    <source>
        <strain evidence="2">AH 44721</strain>
    </source>
</reference>
<gene>
    <name evidence="2" type="ORF">CPB84DRAFT_1750928</name>
</gene>
<evidence type="ECO:0000256" key="1">
    <source>
        <dbReference type="SAM" id="Phobius"/>
    </source>
</evidence>